<feature type="transmembrane region" description="Helical" evidence="1">
    <location>
        <begin position="58"/>
        <end position="74"/>
    </location>
</feature>
<accession>A0A0P1P8C2</accession>
<organism evidence="3 4">
    <name type="scientific">Candidatus Kryptonium thompsonii</name>
    <dbReference type="NCBI Taxonomy" id="1633631"/>
    <lineage>
        <taxon>Bacteria</taxon>
        <taxon>Pseudomonadati</taxon>
        <taxon>Candidatus Kryptoniota</taxon>
        <taxon>Candidatus Kryptonium</taxon>
    </lineage>
</organism>
<reference evidence="2 5" key="2">
    <citation type="submission" date="2015-11" db="EMBL/GenBank/DDBJ databases">
        <authorList>
            <person name="Varghese N."/>
        </authorList>
    </citation>
    <scope>NUCLEOTIDE SEQUENCE [LARGE SCALE GENOMIC DNA]</scope>
    <source>
        <strain evidence="2 5">JGI-8</strain>
    </source>
</reference>
<accession>A0A0S4N5G4</accession>
<dbReference type="EMBL" id="CZVI01000017">
    <property type="protein sequence ID" value="CUS89344.1"/>
    <property type="molecule type" value="Genomic_DNA"/>
</dbReference>
<accession>A0A0P1LKU9</accession>
<dbReference type="OrthoDB" id="9798085at2"/>
<accession>A0A0P1MA67</accession>
<accession>A0A0P1M3Z2</accession>
<dbReference type="Proteomes" id="UP000182200">
    <property type="component" value="Unassembled WGS sequence"/>
</dbReference>
<keyword evidence="1 3" id="KW-0812">Transmembrane</keyword>
<sequence>MKEALGLIGLIAIVACWIPQTYESVKRGYTNVNLYFLLIYFIGSLSLTIYAIGNFVFFTLNLLAAIGSLINLYFKFFPRVKINPENVNENSPCNEKQTQG</sequence>
<accession>A0A0P1LFH6</accession>
<dbReference type="STRING" id="1633631.GCA_001442925_01477"/>
<evidence type="ECO:0000313" key="4">
    <source>
        <dbReference type="Proteomes" id="UP000182011"/>
    </source>
</evidence>
<protein>
    <submittedName>
        <fullName evidence="3">MtN3 and saliva related transmembrane protein</fullName>
    </submittedName>
</protein>
<evidence type="ECO:0000313" key="3">
    <source>
        <dbReference type="EMBL" id="CUU06377.1"/>
    </source>
</evidence>
<evidence type="ECO:0000313" key="2">
    <source>
        <dbReference type="EMBL" id="CUS89344.1"/>
    </source>
</evidence>
<dbReference type="Proteomes" id="UP000182011">
    <property type="component" value="Unassembled WGS sequence"/>
</dbReference>
<reference evidence="3 4" key="1">
    <citation type="submission" date="2015-11" db="EMBL/GenBank/DDBJ databases">
        <authorList>
            <person name="Zhang Y."/>
            <person name="Guo Z."/>
        </authorList>
    </citation>
    <scope>NUCLEOTIDE SEQUENCE [LARGE SCALE GENOMIC DNA]</scope>
    <source>
        <strain evidence="3">JGI-4</strain>
    </source>
</reference>
<dbReference type="EMBL" id="FAOP01000006">
    <property type="protein sequence ID" value="CUU06377.1"/>
    <property type="molecule type" value="Genomic_DNA"/>
</dbReference>
<dbReference type="PROSITE" id="PS51257">
    <property type="entry name" value="PROKAR_LIPOPROTEIN"/>
    <property type="match status" value="1"/>
</dbReference>
<evidence type="ECO:0000256" key="1">
    <source>
        <dbReference type="SAM" id="Phobius"/>
    </source>
</evidence>
<accession>A0A0P1MB87</accession>
<evidence type="ECO:0000313" key="5">
    <source>
        <dbReference type="Proteomes" id="UP000182200"/>
    </source>
</evidence>
<accession>A0A0P1MYE5</accession>
<accession>A0A0P1MPZ0</accession>
<dbReference type="AlphaFoldDB" id="A0A0P1ME36"/>
<accession>A0A0P1LVK9</accession>
<accession>A0A0P1ME36</accession>
<name>A0A0P1ME36_9BACT</name>
<keyword evidence="1" id="KW-1133">Transmembrane helix</keyword>
<accession>A0A0P1P1W6</accession>
<dbReference type="Gene3D" id="1.20.1280.290">
    <property type="match status" value="1"/>
</dbReference>
<feature type="transmembrane region" description="Helical" evidence="1">
    <location>
        <begin position="34"/>
        <end position="52"/>
    </location>
</feature>
<feature type="transmembrane region" description="Helical" evidence="1">
    <location>
        <begin position="6"/>
        <end position="22"/>
    </location>
</feature>
<proteinExistence type="predicted"/>
<dbReference type="RefSeq" id="WP_047133865.1">
    <property type="nucleotide sequence ID" value="NZ_CZVI01000017.1"/>
</dbReference>
<keyword evidence="1" id="KW-0472">Membrane</keyword>
<keyword evidence="5" id="KW-1185">Reference proteome</keyword>
<gene>
    <name evidence="3" type="ORF">JGI4_01482</name>
    <name evidence="2" type="ORF">JGI8_01303</name>
</gene>